<keyword evidence="3" id="KW-1185">Reference proteome</keyword>
<dbReference type="Proteomes" id="UP000796761">
    <property type="component" value="Unassembled WGS sequence"/>
</dbReference>
<name>A0A8K1FSS6_9PASS</name>
<feature type="region of interest" description="Disordered" evidence="1">
    <location>
        <begin position="261"/>
        <end position="297"/>
    </location>
</feature>
<feature type="region of interest" description="Disordered" evidence="1">
    <location>
        <begin position="148"/>
        <end position="169"/>
    </location>
</feature>
<gene>
    <name evidence="2" type="ORF">HGM15179_021879</name>
</gene>
<sequence>TRGEVRLQRGVQVHPAAHLLQHRLRGGAAPQLLGPVDVHLQDEALECHHHLHGQPGPVGHALRPVPAHPGLLLRRPQQLALRDGALQNGEVPLLRQPLQQHPLPHLHQRAPLHGHLPPHPLPQVGEDQAGPHHLRGLLARGHHLPHPQPRLRHHQHQGQQHAVPRHHPARGVRPLRALQLLRHGPALRGALPGHRRVLLPDGQAALQAQLPQPRPPDALLQEALHQDDHRGAHCLCHLLRALPHHPHPLLHLPILPGRLPDPQHHQLHLQDHQAPGQHQQLPGPHPVLHGRGQVPGP</sequence>
<accession>A0A8K1FSS6</accession>
<dbReference type="AlphaFoldDB" id="A0A8K1FSS6"/>
<organism evidence="2 3">
    <name type="scientific">Zosterops borbonicus</name>
    <dbReference type="NCBI Taxonomy" id="364589"/>
    <lineage>
        <taxon>Eukaryota</taxon>
        <taxon>Metazoa</taxon>
        <taxon>Chordata</taxon>
        <taxon>Craniata</taxon>
        <taxon>Vertebrata</taxon>
        <taxon>Euteleostomi</taxon>
        <taxon>Archelosauria</taxon>
        <taxon>Archosauria</taxon>
        <taxon>Dinosauria</taxon>
        <taxon>Saurischia</taxon>
        <taxon>Theropoda</taxon>
        <taxon>Coelurosauria</taxon>
        <taxon>Aves</taxon>
        <taxon>Neognathae</taxon>
        <taxon>Neoaves</taxon>
        <taxon>Telluraves</taxon>
        <taxon>Australaves</taxon>
        <taxon>Passeriformes</taxon>
        <taxon>Sylvioidea</taxon>
        <taxon>Zosteropidae</taxon>
        <taxon>Zosterops</taxon>
    </lineage>
</organism>
<feature type="non-terminal residue" evidence="2">
    <location>
        <position position="1"/>
    </location>
</feature>
<dbReference type="EMBL" id="SWJQ01005531">
    <property type="protein sequence ID" value="TRZ05228.1"/>
    <property type="molecule type" value="Genomic_DNA"/>
</dbReference>
<proteinExistence type="predicted"/>
<evidence type="ECO:0000256" key="1">
    <source>
        <dbReference type="SAM" id="MobiDB-lite"/>
    </source>
</evidence>
<evidence type="ECO:0000313" key="2">
    <source>
        <dbReference type="EMBL" id="TRZ05228.1"/>
    </source>
</evidence>
<comment type="caution">
    <text evidence="2">The sequence shown here is derived from an EMBL/GenBank/DDBJ whole genome shotgun (WGS) entry which is preliminary data.</text>
</comment>
<reference evidence="2" key="1">
    <citation type="submission" date="2019-04" db="EMBL/GenBank/DDBJ databases">
        <title>Genome assembly of Zosterops borbonicus 15179.</title>
        <authorList>
            <person name="Leroy T."/>
            <person name="Anselmetti Y."/>
            <person name="Tilak M.-K."/>
            <person name="Nabholz B."/>
        </authorList>
    </citation>
    <scope>NUCLEOTIDE SEQUENCE</scope>
    <source>
        <strain evidence="2">HGM_15179</strain>
        <tissue evidence="2">Muscle</tissue>
    </source>
</reference>
<feature type="compositionally biased region" description="Low complexity" evidence="1">
    <location>
        <begin position="272"/>
        <end position="289"/>
    </location>
</feature>
<feature type="non-terminal residue" evidence="2">
    <location>
        <position position="297"/>
    </location>
</feature>
<feature type="compositionally biased region" description="Basic and acidic residues" evidence="1">
    <location>
        <begin position="261"/>
        <end position="271"/>
    </location>
</feature>
<evidence type="ECO:0000313" key="3">
    <source>
        <dbReference type="Proteomes" id="UP000796761"/>
    </source>
</evidence>
<protein>
    <submittedName>
        <fullName evidence="2">Uncharacterized protein</fullName>
    </submittedName>
</protein>